<comment type="caution">
    <text evidence="9">The sequence shown here is derived from an EMBL/GenBank/DDBJ whole genome shotgun (WGS) entry which is preliminary data.</text>
</comment>
<evidence type="ECO:0000256" key="3">
    <source>
        <dbReference type="ARBA" id="ARBA00022845"/>
    </source>
</evidence>
<evidence type="ECO:0000256" key="8">
    <source>
        <dbReference type="RuleBase" id="RU003939"/>
    </source>
</evidence>
<evidence type="ECO:0000313" key="9">
    <source>
        <dbReference type="EMBL" id="OCB03268.1"/>
    </source>
</evidence>
<evidence type="ECO:0000256" key="6">
    <source>
        <dbReference type="ARBA" id="ARBA00023163"/>
    </source>
</evidence>
<evidence type="ECO:0000256" key="4">
    <source>
        <dbReference type="ARBA" id="ARBA00023015"/>
    </source>
</evidence>
<accession>A0A1B9BZY8</accession>
<dbReference type="PROSITE" id="PS00045">
    <property type="entry name" value="HISTONE_LIKE"/>
    <property type="match status" value="1"/>
</dbReference>
<dbReference type="AlphaFoldDB" id="A0A1B9BZY8"/>
<proteinExistence type="inferred from homology"/>
<dbReference type="GO" id="GO:0005829">
    <property type="term" value="C:cytosol"/>
    <property type="evidence" value="ECO:0007669"/>
    <property type="project" value="TreeGrafter"/>
</dbReference>
<dbReference type="InterPro" id="IPR005684">
    <property type="entry name" value="IHF_alpha"/>
</dbReference>
<dbReference type="EMBL" id="MASQ01000073">
    <property type="protein sequence ID" value="OCB03268.1"/>
    <property type="molecule type" value="Genomic_DNA"/>
</dbReference>
<keyword evidence="6" id="KW-0804">Transcription</keyword>
<dbReference type="Proteomes" id="UP000093129">
    <property type="component" value="Unassembled WGS sequence"/>
</dbReference>
<evidence type="ECO:0000256" key="5">
    <source>
        <dbReference type="ARBA" id="ARBA00023125"/>
    </source>
</evidence>
<reference evidence="9 10" key="1">
    <citation type="submission" date="2016-07" db="EMBL/GenBank/DDBJ databases">
        <title>Draft genome of a psychrotolerant acidophile Acidithiobacillus ferrivorans strain YL15.</title>
        <authorList>
            <person name="Peng T."/>
            <person name="Ma L."/>
            <person name="Nan M."/>
            <person name="An N."/>
            <person name="Wang M."/>
            <person name="Qiu G."/>
            <person name="Zeng W."/>
        </authorList>
    </citation>
    <scope>NUCLEOTIDE SEQUENCE [LARGE SCALE GENOMIC DNA]</scope>
    <source>
        <strain evidence="9 10">YL15</strain>
    </source>
</reference>
<evidence type="ECO:0000256" key="7">
    <source>
        <dbReference type="ARBA" id="ARBA00023172"/>
    </source>
</evidence>
<dbReference type="RefSeq" id="WP_065412998.1">
    <property type="nucleotide sequence ID" value="NZ_MASQ01000073.1"/>
</dbReference>
<dbReference type="CDD" id="cd13835">
    <property type="entry name" value="IHF_A"/>
    <property type="match status" value="1"/>
</dbReference>
<dbReference type="PANTHER" id="PTHR33175:SF2">
    <property type="entry name" value="INTEGRATION HOST FACTOR SUBUNIT ALPHA"/>
    <property type="match status" value="1"/>
</dbReference>
<dbReference type="InterPro" id="IPR020816">
    <property type="entry name" value="Histone-like_DNA-bd_CS"/>
</dbReference>
<evidence type="ECO:0000256" key="1">
    <source>
        <dbReference type="ARBA" id="ARBA00010529"/>
    </source>
</evidence>
<dbReference type="InterPro" id="IPR010992">
    <property type="entry name" value="IHF-like_DNA-bd_dom_sf"/>
</dbReference>
<dbReference type="GO" id="GO:0006310">
    <property type="term" value="P:DNA recombination"/>
    <property type="evidence" value="ECO:0007669"/>
    <property type="project" value="UniProtKB-KW"/>
</dbReference>
<evidence type="ECO:0000313" key="10">
    <source>
        <dbReference type="Proteomes" id="UP000093129"/>
    </source>
</evidence>
<keyword evidence="7" id="KW-0233">DNA recombination</keyword>
<dbReference type="Gene3D" id="4.10.520.10">
    <property type="entry name" value="IHF-like DNA-binding proteins"/>
    <property type="match status" value="1"/>
</dbReference>
<name>A0A1B9BZY8_9PROT</name>
<dbReference type="NCBIfam" id="NF001401">
    <property type="entry name" value="PRK00285.1"/>
    <property type="match status" value="1"/>
</dbReference>
<organism evidence="9 10">
    <name type="scientific">Acidithiobacillus ferrivorans</name>
    <dbReference type="NCBI Taxonomy" id="160808"/>
    <lineage>
        <taxon>Bacteria</taxon>
        <taxon>Pseudomonadati</taxon>
        <taxon>Pseudomonadota</taxon>
        <taxon>Acidithiobacillia</taxon>
        <taxon>Acidithiobacillales</taxon>
        <taxon>Acidithiobacillaceae</taxon>
        <taxon>Acidithiobacillus</taxon>
    </lineage>
</organism>
<dbReference type="GO" id="GO:0006355">
    <property type="term" value="P:regulation of DNA-templated transcription"/>
    <property type="evidence" value="ECO:0007669"/>
    <property type="project" value="InterPro"/>
</dbReference>
<dbReference type="PANTHER" id="PTHR33175">
    <property type="entry name" value="DNA-BINDING PROTEIN HU"/>
    <property type="match status" value="1"/>
</dbReference>
<dbReference type="SMART" id="SM00411">
    <property type="entry name" value="BHL"/>
    <property type="match status" value="1"/>
</dbReference>
<dbReference type="GO" id="GO:0009893">
    <property type="term" value="P:positive regulation of metabolic process"/>
    <property type="evidence" value="ECO:0007669"/>
    <property type="project" value="UniProtKB-ARBA"/>
</dbReference>
<dbReference type="Pfam" id="PF00216">
    <property type="entry name" value="Bac_DNA_binding"/>
    <property type="match status" value="1"/>
</dbReference>
<dbReference type="PRINTS" id="PR01727">
    <property type="entry name" value="DNABINDINGHU"/>
</dbReference>
<protein>
    <recommendedName>
        <fullName evidence="2">Integration host factor subunit alpha</fullName>
    </recommendedName>
</protein>
<dbReference type="GO" id="GO:0006417">
    <property type="term" value="P:regulation of translation"/>
    <property type="evidence" value="ECO:0007669"/>
    <property type="project" value="UniProtKB-KW"/>
</dbReference>
<keyword evidence="4" id="KW-0805">Transcription regulation</keyword>
<dbReference type="GO" id="GO:0030527">
    <property type="term" value="F:structural constituent of chromatin"/>
    <property type="evidence" value="ECO:0007669"/>
    <property type="project" value="InterPro"/>
</dbReference>
<dbReference type="InterPro" id="IPR000119">
    <property type="entry name" value="Hist_DNA-bd"/>
</dbReference>
<gene>
    <name evidence="9" type="ORF">BBC27_08725</name>
</gene>
<keyword evidence="5" id="KW-0238">DNA-binding</keyword>
<evidence type="ECO:0000256" key="2">
    <source>
        <dbReference type="ARBA" id="ARBA00018329"/>
    </source>
</evidence>
<dbReference type="SUPFAM" id="SSF47729">
    <property type="entry name" value="IHF-like DNA-binding proteins"/>
    <property type="match status" value="1"/>
</dbReference>
<keyword evidence="3" id="KW-0810">Translation regulation</keyword>
<comment type="similarity">
    <text evidence="1 8">Belongs to the bacterial histone-like protein family.</text>
</comment>
<dbReference type="GO" id="GO:0003677">
    <property type="term" value="F:DNA binding"/>
    <property type="evidence" value="ECO:0007669"/>
    <property type="project" value="UniProtKB-KW"/>
</dbReference>
<sequence>MTVTKLDLTRHLLDTVGLTAKDCAALVDTFFDTIRSTLAAGEDVKLSGFGNFTLHEKRARPGRNPKNKEPIEITARRVVTFRASPAVKERCNEVKVLPAFGRARALAGD</sequence>